<name>A0ABX8WYY6_9CYAN</name>
<proteinExistence type="predicted"/>
<evidence type="ECO:0000313" key="2">
    <source>
        <dbReference type="Proteomes" id="UP000826540"/>
    </source>
</evidence>
<dbReference type="Proteomes" id="UP000826540">
    <property type="component" value="Chromosome"/>
</dbReference>
<dbReference type="EMBL" id="CP080598">
    <property type="protein sequence ID" value="QYX31578.1"/>
    <property type="molecule type" value="Genomic_DNA"/>
</dbReference>
<accession>A0ABX8WYY6</accession>
<organism evidence="1 2">
    <name type="scientific">Sphaerospermopsis torques-reginae ITEP-024</name>
    <dbReference type="NCBI Taxonomy" id="984208"/>
    <lineage>
        <taxon>Bacteria</taxon>
        <taxon>Bacillati</taxon>
        <taxon>Cyanobacteriota</taxon>
        <taxon>Cyanophyceae</taxon>
        <taxon>Nostocales</taxon>
        <taxon>Aphanizomenonaceae</taxon>
        <taxon>Sphaerospermopsis</taxon>
        <taxon>Sphaerospermopsis torques-reginae</taxon>
    </lineage>
</organism>
<dbReference type="RefSeq" id="WP_220609601.1">
    <property type="nucleotide sequence ID" value="NZ_CP080598.1"/>
</dbReference>
<reference evidence="1 2" key="1">
    <citation type="journal article" date="2022" name="J. Am. Chem. Soc.">
        <title>Biosynthesis of Guanitoxin Enables Global Environmental Detection in Freshwater Cyanobacteria.</title>
        <authorList>
            <person name="Lima S.T."/>
            <person name="Fallon T.R."/>
            <person name="Cordoza J.L."/>
            <person name="Chekan J.R."/>
            <person name="Delbaje E."/>
            <person name="Hopiavuori A.R."/>
            <person name="Alvarenga D.O."/>
            <person name="Wood S.M."/>
            <person name="Luhavaya H."/>
            <person name="Baumgartner J.T."/>
            <person name="Dorr F.A."/>
            <person name="Etchegaray A."/>
            <person name="Pinto E."/>
            <person name="McKinnie S.M.K."/>
            <person name="Fiore M.F."/>
            <person name="Moore B.S."/>
        </authorList>
    </citation>
    <scope>NUCLEOTIDE SEQUENCE [LARGE SCALE GENOMIC DNA]</scope>
    <source>
        <strain evidence="1 2">ITEP-024</strain>
    </source>
</reference>
<evidence type="ECO:0000313" key="1">
    <source>
        <dbReference type="EMBL" id="QYX31578.1"/>
    </source>
</evidence>
<keyword evidence="2" id="KW-1185">Reference proteome</keyword>
<sequence length="47" mass="5471">MKVEYVENKDNNFTASIMVEKGDYELKIKPKNDSLGDYVIKAWVTDM</sequence>
<gene>
    <name evidence="1" type="ORF">K2F26_22760</name>
</gene>
<protein>
    <submittedName>
        <fullName evidence="1">Uncharacterized protein</fullName>
    </submittedName>
</protein>